<gene>
    <name evidence="2" type="ORF">MGAL_10B070784</name>
</gene>
<comment type="caution">
    <text evidence="2">The sequence shown here is derived from an EMBL/GenBank/DDBJ whole genome shotgun (WGS) entry which is preliminary data.</text>
</comment>
<sequence>MPICYRDYLYIYLFVAIVVHTFQWFSINIYGNLGMTINQADGLIIDCNWGGCPSHKACNFCCRHLHGLKRCISGKCVKRRPWALIKTKCKCTCPSSG</sequence>
<proteinExistence type="predicted"/>
<keyword evidence="1" id="KW-0472">Membrane</keyword>
<keyword evidence="1" id="KW-0812">Transmembrane</keyword>
<dbReference type="Proteomes" id="UP000596742">
    <property type="component" value="Unassembled WGS sequence"/>
</dbReference>
<feature type="transmembrane region" description="Helical" evidence="1">
    <location>
        <begin position="7"/>
        <end position="25"/>
    </location>
</feature>
<name>A0A8B6C395_MYTGA</name>
<dbReference type="AlphaFoldDB" id="A0A8B6C395"/>
<keyword evidence="1" id="KW-1133">Transmembrane helix</keyword>
<protein>
    <submittedName>
        <fullName evidence="2">Uncharacterized protein</fullName>
    </submittedName>
</protein>
<reference evidence="2" key="1">
    <citation type="submission" date="2018-11" db="EMBL/GenBank/DDBJ databases">
        <authorList>
            <person name="Alioto T."/>
            <person name="Alioto T."/>
        </authorList>
    </citation>
    <scope>NUCLEOTIDE SEQUENCE</scope>
</reference>
<evidence type="ECO:0000313" key="2">
    <source>
        <dbReference type="EMBL" id="VDH98899.1"/>
    </source>
</evidence>
<organism evidence="2 3">
    <name type="scientific">Mytilus galloprovincialis</name>
    <name type="common">Mediterranean mussel</name>
    <dbReference type="NCBI Taxonomy" id="29158"/>
    <lineage>
        <taxon>Eukaryota</taxon>
        <taxon>Metazoa</taxon>
        <taxon>Spiralia</taxon>
        <taxon>Lophotrochozoa</taxon>
        <taxon>Mollusca</taxon>
        <taxon>Bivalvia</taxon>
        <taxon>Autobranchia</taxon>
        <taxon>Pteriomorphia</taxon>
        <taxon>Mytilida</taxon>
        <taxon>Mytiloidea</taxon>
        <taxon>Mytilidae</taxon>
        <taxon>Mytilinae</taxon>
        <taxon>Mytilus</taxon>
    </lineage>
</organism>
<evidence type="ECO:0000313" key="3">
    <source>
        <dbReference type="Proteomes" id="UP000596742"/>
    </source>
</evidence>
<dbReference type="EMBL" id="UYJE01001064">
    <property type="protein sequence ID" value="VDH98899.1"/>
    <property type="molecule type" value="Genomic_DNA"/>
</dbReference>
<evidence type="ECO:0000256" key="1">
    <source>
        <dbReference type="SAM" id="Phobius"/>
    </source>
</evidence>
<accession>A0A8B6C395</accession>
<keyword evidence="3" id="KW-1185">Reference proteome</keyword>